<dbReference type="PANTHER" id="PTHR46300">
    <property type="entry name" value="P450, PUTATIVE (EUROFUNG)-RELATED-RELATED"/>
    <property type="match status" value="1"/>
</dbReference>
<dbReference type="PROSITE" id="PS00086">
    <property type="entry name" value="CYTOCHROME_P450"/>
    <property type="match status" value="1"/>
</dbReference>
<evidence type="ECO:0000256" key="2">
    <source>
        <dbReference type="ARBA" id="ARBA00022723"/>
    </source>
</evidence>
<organism evidence="9 10">
    <name type="scientific">Pseudogymnoascus verrucosus</name>
    <dbReference type="NCBI Taxonomy" id="342668"/>
    <lineage>
        <taxon>Eukaryota</taxon>
        <taxon>Fungi</taxon>
        <taxon>Dikarya</taxon>
        <taxon>Ascomycota</taxon>
        <taxon>Pezizomycotina</taxon>
        <taxon>Leotiomycetes</taxon>
        <taxon>Thelebolales</taxon>
        <taxon>Thelebolaceae</taxon>
        <taxon>Pseudogymnoascus</taxon>
    </lineage>
</organism>
<comment type="similarity">
    <text evidence="1 7">Belongs to the cytochrome P450 family.</text>
</comment>
<protein>
    <submittedName>
        <fullName evidence="9">Uncharacterized protein</fullName>
    </submittedName>
</protein>
<keyword evidence="10" id="KW-1185">Reference proteome</keyword>
<sequence>MALFTYSSLTLVTSAIIFVVSLVRILRIGRRPSNYPPGPPTIPILGNLHLMPKRDAHLQFQKWAKEYGPVYSLILGTKTLIVLSSDQAVKDLLDKKSAIYSDRQDMYIGQELCSGGLRVLMMKYGPTWRMSRKLTHNLLNVSSARSYVPYQMLENKQMLHEILHEPQNVLQAIRRYSNSLTTAMTFGWRTPSHEDPKLQQLFSGFEKFAVLNQTGTAAIIDYYPILRYLPEFILTAQAKARELHRIEKELYVGHWLKAKQTIKDGSAKPCFCVDLARSQANEGFSDNQAGYISGTVLEAGSDTTSSTIYAFVQAMLLFPEVQRKAKAEIEKVVGPNRLPTMEDEKDLQYIRGIMKESLRWMPTTILGAVPHAVTKDDIYQGYTIPAGAGVMNNVYTINMDPVRFPNPRQFQPERYAEDFQSLGESAANPDASKRDQFTFGAGRRICPGIHVAERSLFIAISRILWAFEIRPRKDAAGNDVLPDAERLTQGFVCMPEEFVCDIVPTSKERAAMVEREWEEAKELLDMKTGQWKEIPKGMAFGSV</sequence>
<evidence type="ECO:0000256" key="8">
    <source>
        <dbReference type="SAM" id="Phobius"/>
    </source>
</evidence>
<dbReference type="InterPro" id="IPR002401">
    <property type="entry name" value="Cyt_P450_E_grp-I"/>
</dbReference>
<dbReference type="InterPro" id="IPR050364">
    <property type="entry name" value="Cytochrome_P450_fung"/>
</dbReference>
<keyword evidence="5 7" id="KW-0503">Monooxygenase</keyword>
<gene>
    <name evidence="9" type="ORF">VE01_03977</name>
</gene>
<dbReference type="SUPFAM" id="SSF48264">
    <property type="entry name" value="Cytochrome P450"/>
    <property type="match status" value="1"/>
</dbReference>
<dbReference type="CDD" id="cd11065">
    <property type="entry name" value="CYP64-like"/>
    <property type="match status" value="1"/>
</dbReference>
<evidence type="ECO:0000256" key="6">
    <source>
        <dbReference type="PIRSR" id="PIRSR602401-1"/>
    </source>
</evidence>
<accession>A0A1B8GQ69</accession>
<dbReference type="GeneID" id="28837363"/>
<proteinExistence type="inferred from homology"/>
<dbReference type="OrthoDB" id="1055148at2759"/>
<keyword evidence="3 7" id="KW-0560">Oxidoreductase</keyword>
<evidence type="ECO:0000256" key="3">
    <source>
        <dbReference type="ARBA" id="ARBA00023002"/>
    </source>
</evidence>
<dbReference type="GO" id="GO:0016705">
    <property type="term" value="F:oxidoreductase activity, acting on paired donors, with incorporation or reduction of molecular oxygen"/>
    <property type="evidence" value="ECO:0007669"/>
    <property type="project" value="InterPro"/>
</dbReference>
<keyword evidence="4 6" id="KW-0408">Iron</keyword>
<dbReference type="InterPro" id="IPR001128">
    <property type="entry name" value="Cyt_P450"/>
</dbReference>
<dbReference type="RefSeq" id="XP_018131683.1">
    <property type="nucleotide sequence ID" value="XM_018273456.2"/>
</dbReference>
<evidence type="ECO:0000256" key="5">
    <source>
        <dbReference type="ARBA" id="ARBA00023033"/>
    </source>
</evidence>
<name>A0A1B8GQ69_9PEZI</name>
<comment type="cofactor">
    <cofactor evidence="6">
        <name>heme</name>
        <dbReference type="ChEBI" id="CHEBI:30413"/>
    </cofactor>
</comment>
<feature type="binding site" description="axial binding residue" evidence="6">
    <location>
        <position position="446"/>
    </location>
    <ligand>
        <name>heme</name>
        <dbReference type="ChEBI" id="CHEBI:30413"/>
    </ligand>
    <ligandPart>
        <name>Fe</name>
        <dbReference type="ChEBI" id="CHEBI:18248"/>
    </ligandPart>
</feature>
<evidence type="ECO:0000256" key="4">
    <source>
        <dbReference type="ARBA" id="ARBA00023004"/>
    </source>
</evidence>
<evidence type="ECO:0000256" key="1">
    <source>
        <dbReference type="ARBA" id="ARBA00010617"/>
    </source>
</evidence>
<evidence type="ECO:0000313" key="10">
    <source>
        <dbReference type="Proteomes" id="UP000091956"/>
    </source>
</evidence>
<keyword evidence="2 6" id="KW-0479">Metal-binding</keyword>
<dbReference type="Pfam" id="PF00067">
    <property type="entry name" value="p450"/>
    <property type="match status" value="1"/>
</dbReference>
<dbReference type="GO" id="GO:0020037">
    <property type="term" value="F:heme binding"/>
    <property type="evidence" value="ECO:0007669"/>
    <property type="project" value="InterPro"/>
</dbReference>
<dbReference type="PANTHER" id="PTHR46300:SF2">
    <property type="entry name" value="CYTOCHROME P450 MONOOXYGENASE ALNH-RELATED"/>
    <property type="match status" value="1"/>
</dbReference>
<dbReference type="InterPro" id="IPR017972">
    <property type="entry name" value="Cyt_P450_CS"/>
</dbReference>
<dbReference type="PRINTS" id="PR00385">
    <property type="entry name" value="P450"/>
</dbReference>
<dbReference type="GO" id="GO:0004497">
    <property type="term" value="F:monooxygenase activity"/>
    <property type="evidence" value="ECO:0007669"/>
    <property type="project" value="UniProtKB-KW"/>
</dbReference>
<dbReference type="EMBL" id="KV460219">
    <property type="protein sequence ID" value="OBT97950.1"/>
    <property type="molecule type" value="Genomic_DNA"/>
</dbReference>
<reference evidence="9 10" key="1">
    <citation type="submission" date="2016-03" db="EMBL/GenBank/DDBJ databases">
        <title>Comparative genomics of Pseudogymnoascus destructans, the fungus causing white-nose syndrome of bats.</title>
        <authorList>
            <person name="Palmer J.M."/>
            <person name="Drees K.P."/>
            <person name="Foster J.T."/>
            <person name="Lindner D.L."/>
        </authorList>
    </citation>
    <scope>NUCLEOTIDE SEQUENCE [LARGE SCALE GENOMIC DNA]</scope>
    <source>
        <strain evidence="9 10">UAMH 10579</strain>
    </source>
</reference>
<dbReference type="Gene3D" id="1.10.630.10">
    <property type="entry name" value="Cytochrome P450"/>
    <property type="match status" value="1"/>
</dbReference>
<dbReference type="AlphaFoldDB" id="A0A1B8GQ69"/>
<dbReference type="PRINTS" id="PR00463">
    <property type="entry name" value="EP450I"/>
</dbReference>
<keyword evidence="8" id="KW-0812">Transmembrane</keyword>
<dbReference type="Proteomes" id="UP000091956">
    <property type="component" value="Unassembled WGS sequence"/>
</dbReference>
<evidence type="ECO:0000256" key="7">
    <source>
        <dbReference type="RuleBase" id="RU000461"/>
    </source>
</evidence>
<keyword evidence="8" id="KW-1133">Transmembrane helix</keyword>
<evidence type="ECO:0000313" key="9">
    <source>
        <dbReference type="EMBL" id="OBT97950.1"/>
    </source>
</evidence>
<dbReference type="GO" id="GO:0005506">
    <property type="term" value="F:iron ion binding"/>
    <property type="evidence" value="ECO:0007669"/>
    <property type="project" value="InterPro"/>
</dbReference>
<dbReference type="InterPro" id="IPR036396">
    <property type="entry name" value="Cyt_P450_sf"/>
</dbReference>
<feature type="transmembrane region" description="Helical" evidence="8">
    <location>
        <begin position="6"/>
        <end position="26"/>
    </location>
</feature>
<keyword evidence="6 7" id="KW-0349">Heme</keyword>
<keyword evidence="8" id="KW-0472">Membrane</keyword>
<reference evidence="10" key="2">
    <citation type="journal article" date="2018" name="Nat. Commun.">
        <title>Extreme sensitivity to ultraviolet light in the fungal pathogen causing white-nose syndrome of bats.</title>
        <authorList>
            <person name="Palmer J.M."/>
            <person name="Drees K.P."/>
            <person name="Foster J.T."/>
            <person name="Lindner D.L."/>
        </authorList>
    </citation>
    <scope>NUCLEOTIDE SEQUENCE [LARGE SCALE GENOMIC DNA]</scope>
    <source>
        <strain evidence="10">UAMH 10579</strain>
    </source>
</reference>
<dbReference type="STRING" id="342668.A0A1B8GQ69"/>